<protein>
    <submittedName>
        <fullName evidence="2">Uncharacterized protein</fullName>
    </submittedName>
</protein>
<dbReference type="EMBL" id="FRCK01000002">
    <property type="protein sequence ID" value="SHL93439.1"/>
    <property type="molecule type" value="Genomic_DNA"/>
</dbReference>
<feature type="region of interest" description="Disordered" evidence="1">
    <location>
        <begin position="69"/>
        <end position="104"/>
    </location>
</feature>
<gene>
    <name evidence="2" type="ORF">SAMN05444389_102226</name>
</gene>
<accession>A0A1M7EPQ0</accession>
<sequence length="190" mass="19433">MSGRGAPALLPARSLRALSMLRAPSLRAPSLRVPALLVLSLLAAPALPPAAFADAPLFIVEPSQMPFDLGPGAPANQPARAGNLPHAPGNSGAAPGNGSGIRANAPDNPANLPGGGRTIWAGDEPVGYYTRNGGTLNLFDRRGHRIAYRPGGGRTKSLFSPQGTWCGTVAETADGIALGLTRDCANAFLR</sequence>
<dbReference type="AlphaFoldDB" id="A0A1M7EPQ0"/>
<keyword evidence="3" id="KW-1185">Reference proteome</keyword>
<proteinExistence type="predicted"/>
<evidence type="ECO:0000313" key="3">
    <source>
        <dbReference type="Proteomes" id="UP000184444"/>
    </source>
</evidence>
<evidence type="ECO:0000256" key="1">
    <source>
        <dbReference type="SAM" id="MobiDB-lite"/>
    </source>
</evidence>
<organism evidence="2 3">
    <name type="scientific">Paracoccus solventivorans</name>
    <dbReference type="NCBI Taxonomy" id="53463"/>
    <lineage>
        <taxon>Bacteria</taxon>
        <taxon>Pseudomonadati</taxon>
        <taxon>Pseudomonadota</taxon>
        <taxon>Alphaproteobacteria</taxon>
        <taxon>Rhodobacterales</taxon>
        <taxon>Paracoccaceae</taxon>
        <taxon>Paracoccus</taxon>
    </lineage>
</organism>
<dbReference type="STRING" id="53463.SAMN05444389_102226"/>
<dbReference type="Proteomes" id="UP000184444">
    <property type="component" value="Unassembled WGS sequence"/>
</dbReference>
<feature type="compositionally biased region" description="Low complexity" evidence="1">
    <location>
        <begin position="87"/>
        <end position="96"/>
    </location>
</feature>
<name>A0A1M7EPQ0_9RHOB</name>
<reference evidence="3" key="1">
    <citation type="submission" date="2016-11" db="EMBL/GenBank/DDBJ databases">
        <authorList>
            <person name="Varghese N."/>
            <person name="Submissions S."/>
        </authorList>
    </citation>
    <scope>NUCLEOTIDE SEQUENCE [LARGE SCALE GENOMIC DNA]</scope>
    <source>
        <strain evidence="3">DSM 6637</strain>
    </source>
</reference>
<evidence type="ECO:0000313" key="2">
    <source>
        <dbReference type="EMBL" id="SHL93439.1"/>
    </source>
</evidence>